<gene>
    <name evidence="2" type="ORF">FIBSPDRAFT_76212</name>
</gene>
<evidence type="ECO:0000256" key="1">
    <source>
        <dbReference type="SAM" id="MobiDB-lite"/>
    </source>
</evidence>
<dbReference type="AlphaFoldDB" id="A0A166EF70"/>
<feature type="region of interest" description="Disordered" evidence="1">
    <location>
        <begin position="1"/>
        <end position="67"/>
    </location>
</feature>
<name>A0A166EF70_9AGAM</name>
<dbReference type="EMBL" id="KV417601">
    <property type="protein sequence ID" value="KZP15701.1"/>
    <property type="molecule type" value="Genomic_DNA"/>
</dbReference>
<proteinExistence type="predicted"/>
<reference evidence="2 3" key="1">
    <citation type="journal article" date="2016" name="Mol. Biol. Evol.">
        <title>Comparative Genomics of Early-Diverging Mushroom-Forming Fungi Provides Insights into the Origins of Lignocellulose Decay Capabilities.</title>
        <authorList>
            <person name="Nagy L.G."/>
            <person name="Riley R."/>
            <person name="Tritt A."/>
            <person name="Adam C."/>
            <person name="Daum C."/>
            <person name="Floudas D."/>
            <person name="Sun H."/>
            <person name="Yadav J.S."/>
            <person name="Pangilinan J."/>
            <person name="Larsson K.H."/>
            <person name="Matsuura K."/>
            <person name="Barry K."/>
            <person name="Labutti K."/>
            <person name="Kuo R."/>
            <person name="Ohm R.A."/>
            <person name="Bhattacharya S.S."/>
            <person name="Shirouzu T."/>
            <person name="Yoshinaga Y."/>
            <person name="Martin F.M."/>
            <person name="Grigoriev I.V."/>
            <person name="Hibbett D.S."/>
        </authorList>
    </citation>
    <scope>NUCLEOTIDE SEQUENCE [LARGE SCALE GENOMIC DNA]</scope>
    <source>
        <strain evidence="2 3">CBS 109695</strain>
    </source>
</reference>
<evidence type="ECO:0000313" key="3">
    <source>
        <dbReference type="Proteomes" id="UP000076532"/>
    </source>
</evidence>
<evidence type="ECO:0000313" key="2">
    <source>
        <dbReference type="EMBL" id="KZP15701.1"/>
    </source>
</evidence>
<keyword evidence="3" id="KW-1185">Reference proteome</keyword>
<feature type="compositionally biased region" description="Polar residues" evidence="1">
    <location>
        <begin position="1"/>
        <end position="11"/>
    </location>
</feature>
<feature type="compositionally biased region" description="Basic and acidic residues" evidence="1">
    <location>
        <begin position="15"/>
        <end position="27"/>
    </location>
</feature>
<dbReference type="STRING" id="436010.A0A166EF70"/>
<dbReference type="Proteomes" id="UP000076532">
    <property type="component" value="Unassembled WGS sequence"/>
</dbReference>
<organism evidence="2 3">
    <name type="scientific">Athelia psychrophila</name>
    <dbReference type="NCBI Taxonomy" id="1759441"/>
    <lineage>
        <taxon>Eukaryota</taxon>
        <taxon>Fungi</taxon>
        <taxon>Dikarya</taxon>
        <taxon>Basidiomycota</taxon>
        <taxon>Agaricomycotina</taxon>
        <taxon>Agaricomycetes</taxon>
        <taxon>Agaricomycetidae</taxon>
        <taxon>Atheliales</taxon>
        <taxon>Atheliaceae</taxon>
        <taxon>Athelia</taxon>
    </lineage>
</organism>
<sequence>MSLATLTSTGNVADLEGHRGPGQERQGDVPQGDPLSRDHVSTGYISNPPHIRSWRAQPPRVPQVGSDRRAGILPPLWDQLTPCYLLRTLRPQSRRSTGSRHPTCQRAPCLSTGAVGRGPPKLVTPARIALGYIGAVAAVKRLAEGLQTLDGVAVGGKQTMLIMSNYGIDLGFENWPWGATQ</sequence>
<accession>A0A166EF70</accession>
<protein>
    <submittedName>
        <fullName evidence="2">Uncharacterized protein</fullName>
    </submittedName>
</protein>